<evidence type="ECO:0000313" key="2">
    <source>
        <dbReference type="EMBL" id="KAK5836862.1"/>
    </source>
</evidence>
<protein>
    <submittedName>
        <fullName evidence="2">Uncharacterized protein</fullName>
    </submittedName>
</protein>
<evidence type="ECO:0000256" key="1">
    <source>
        <dbReference type="SAM" id="MobiDB-lite"/>
    </source>
</evidence>
<feature type="region of interest" description="Disordered" evidence="1">
    <location>
        <begin position="56"/>
        <end position="94"/>
    </location>
</feature>
<name>A0ABR0QC62_GOSAR</name>
<gene>
    <name evidence="2" type="ORF">PVK06_012665</name>
</gene>
<dbReference type="EMBL" id="JARKNE010000004">
    <property type="protein sequence ID" value="KAK5836862.1"/>
    <property type="molecule type" value="Genomic_DNA"/>
</dbReference>
<organism evidence="2 3">
    <name type="scientific">Gossypium arboreum</name>
    <name type="common">Tree cotton</name>
    <name type="synonym">Gossypium nanking</name>
    <dbReference type="NCBI Taxonomy" id="29729"/>
    <lineage>
        <taxon>Eukaryota</taxon>
        <taxon>Viridiplantae</taxon>
        <taxon>Streptophyta</taxon>
        <taxon>Embryophyta</taxon>
        <taxon>Tracheophyta</taxon>
        <taxon>Spermatophyta</taxon>
        <taxon>Magnoliopsida</taxon>
        <taxon>eudicotyledons</taxon>
        <taxon>Gunneridae</taxon>
        <taxon>Pentapetalae</taxon>
        <taxon>rosids</taxon>
        <taxon>malvids</taxon>
        <taxon>Malvales</taxon>
        <taxon>Malvaceae</taxon>
        <taxon>Malvoideae</taxon>
        <taxon>Gossypium</taxon>
    </lineage>
</organism>
<comment type="caution">
    <text evidence="2">The sequence shown here is derived from an EMBL/GenBank/DDBJ whole genome shotgun (WGS) entry which is preliminary data.</text>
</comment>
<sequence>MALYKRVDVPMTTIEQFMKHSKSIIGDTLCTQYTKLKKKEISDCNKCWKGKIDVPKGKTNSSTRNWREQQSETRLDDKMDPKEKPDFPRICMAE</sequence>
<accession>A0ABR0QC62</accession>
<feature type="compositionally biased region" description="Basic and acidic residues" evidence="1">
    <location>
        <begin position="65"/>
        <end position="87"/>
    </location>
</feature>
<evidence type="ECO:0000313" key="3">
    <source>
        <dbReference type="Proteomes" id="UP001358586"/>
    </source>
</evidence>
<proteinExistence type="predicted"/>
<dbReference type="Proteomes" id="UP001358586">
    <property type="component" value="Chromosome 4"/>
</dbReference>
<reference evidence="2 3" key="1">
    <citation type="submission" date="2023-03" db="EMBL/GenBank/DDBJ databases">
        <title>WGS of Gossypium arboreum.</title>
        <authorList>
            <person name="Yu D."/>
        </authorList>
    </citation>
    <scope>NUCLEOTIDE SEQUENCE [LARGE SCALE GENOMIC DNA]</scope>
    <source>
        <tissue evidence="2">Leaf</tissue>
    </source>
</reference>
<keyword evidence="3" id="KW-1185">Reference proteome</keyword>